<keyword evidence="2" id="KW-0378">Hydrolase</keyword>
<evidence type="ECO:0000313" key="4">
    <source>
        <dbReference type="EMBL" id="PTB57160.1"/>
    </source>
</evidence>
<dbReference type="SUPFAM" id="SSF52499">
    <property type="entry name" value="Isochorismatase-like hydrolases"/>
    <property type="match status" value="1"/>
</dbReference>
<dbReference type="InterPro" id="IPR000868">
    <property type="entry name" value="Isochorismatase-like_dom"/>
</dbReference>
<dbReference type="Gene3D" id="3.40.50.850">
    <property type="entry name" value="Isochorismatase-like"/>
    <property type="match status" value="1"/>
</dbReference>
<dbReference type="GO" id="GO:0016787">
    <property type="term" value="F:hydrolase activity"/>
    <property type="evidence" value="ECO:0007669"/>
    <property type="project" value="UniProtKB-KW"/>
</dbReference>
<reference evidence="4 5" key="1">
    <citation type="submission" date="2016-07" db="EMBL/GenBank/DDBJ databases">
        <title>Multiple horizontal gene transfer events from other fungi enriched the ability of initially mycotrophic Trichoderma (Ascomycota) to feed on dead plant biomass.</title>
        <authorList>
            <consortium name="DOE Joint Genome Institute"/>
            <person name="Aerts A."/>
            <person name="Atanasova L."/>
            <person name="Chenthamara K."/>
            <person name="Zhang J."/>
            <person name="Grujic M."/>
            <person name="Henrissat B."/>
            <person name="Kuo A."/>
            <person name="Salamov A."/>
            <person name="Lipzen A."/>
            <person name="Labutti K."/>
            <person name="Barry K."/>
            <person name="Miao Y."/>
            <person name="Rahimi M.J."/>
            <person name="Shen Q."/>
            <person name="Grigoriev I.V."/>
            <person name="Kubicek C.P."/>
            <person name="Druzhinina I.S."/>
        </authorList>
    </citation>
    <scope>NUCLEOTIDE SEQUENCE [LARGE SCALE GENOMIC DNA]</scope>
    <source>
        <strain evidence="4 5">CBS 226.95</strain>
    </source>
</reference>
<dbReference type="STRING" id="983964.A0A2T4AJ97"/>
<dbReference type="PANTHER" id="PTHR43540">
    <property type="entry name" value="PEROXYUREIDOACRYLATE/UREIDOACRYLATE AMIDOHYDROLASE-RELATED"/>
    <property type="match status" value="1"/>
</dbReference>
<evidence type="ECO:0000313" key="5">
    <source>
        <dbReference type="Proteomes" id="UP000241690"/>
    </source>
</evidence>
<dbReference type="InterPro" id="IPR050272">
    <property type="entry name" value="Isochorismatase-like_hydrls"/>
</dbReference>
<accession>A0A2T4AJ97</accession>
<evidence type="ECO:0000256" key="2">
    <source>
        <dbReference type="ARBA" id="ARBA00022801"/>
    </source>
</evidence>
<dbReference type="Pfam" id="PF00857">
    <property type="entry name" value="Isochorismatase"/>
    <property type="match status" value="1"/>
</dbReference>
<dbReference type="InterPro" id="IPR036380">
    <property type="entry name" value="Isochorismatase-like_sf"/>
</dbReference>
<keyword evidence="5" id="KW-1185">Reference proteome</keyword>
<sequence>LSNFDCLKRIWLMQIMEMHGTAVLLIDPYNDFIHPEGKWYGNVKESLEATETVKHMRRLIQAARAAHIPIYYCLHQQYKPGNYDGWNRMTSYHIGMKEGRVIEEGSWGAQIYEGMEPDLANGDVVVSKHWNASSFQNTDLDYLLHQRDITKLVCAGMTSNQCLECTARYGKELGYDVTLLSNATAGFTIEQKDAAVKLIWPLLVERVMTVEEWADSIGAPKQ</sequence>
<evidence type="ECO:0000256" key="1">
    <source>
        <dbReference type="ARBA" id="ARBA00006336"/>
    </source>
</evidence>
<organism evidence="4 5">
    <name type="scientific">Trichoderma harzianum CBS 226.95</name>
    <dbReference type="NCBI Taxonomy" id="983964"/>
    <lineage>
        <taxon>Eukaryota</taxon>
        <taxon>Fungi</taxon>
        <taxon>Dikarya</taxon>
        <taxon>Ascomycota</taxon>
        <taxon>Pezizomycotina</taxon>
        <taxon>Sordariomycetes</taxon>
        <taxon>Hypocreomycetidae</taxon>
        <taxon>Hypocreales</taxon>
        <taxon>Hypocreaceae</taxon>
        <taxon>Trichoderma</taxon>
    </lineage>
</organism>
<dbReference type="GeneID" id="36631692"/>
<dbReference type="AlphaFoldDB" id="A0A2T4AJ97"/>
<dbReference type="RefSeq" id="XP_024776837.1">
    <property type="nucleotide sequence ID" value="XM_024923109.1"/>
</dbReference>
<evidence type="ECO:0000259" key="3">
    <source>
        <dbReference type="Pfam" id="PF00857"/>
    </source>
</evidence>
<feature type="domain" description="Isochorismatase-like" evidence="3">
    <location>
        <begin position="21"/>
        <end position="211"/>
    </location>
</feature>
<dbReference type="Proteomes" id="UP000241690">
    <property type="component" value="Unassembled WGS sequence"/>
</dbReference>
<name>A0A2T4AJ97_TRIHA</name>
<dbReference type="PANTHER" id="PTHR43540:SF16">
    <property type="entry name" value="ISOCHORISMATASE-LIKE DOMAIN-CONTAINING PROTEIN"/>
    <property type="match status" value="1"/>
</dbReference>
<protein>
    <recommendedName>
        <fullName evidence="3">Isochorismatase-like domain-containing protein</fullName>
    </recommendedName>
</protein>
<gene>
    <name evidence="4" type="ORF">M431DRAFT_82038</name>
</gene>
<feature type="non-terminal residue" evidence="4">
    <location>
        <position position="1"/>
    </location>
</feature>
<comment type="similarity">
    <text evidence="1">Belongs to the isochorismatase family.</text>
</comment>
<dbReference type="CDD" id="cd00431">
    <property type="entry name" value="cysteine_hydrolases"/>
    <property type="match status" value="1"/>
</dbReference>
<proteinExistence type="inferred from homology"/>
<dbReference type="EMBL" id="KZ679678">
    <property type="protein sequence ID" value="PTB57160.1"/>
    <property type="molecule type" value="Genomic_DNA"/>
</dbReference>